<evidence type="ECO:0008006" key="4">
    <source>
        <dbReference type="Google" id="ProtNLM"/>
    </source>
</evidence>
<dbReference type="RefSeq" id="WP_150012008.1">
    <property type="nucleotide sequence ID" value="NZ_VWSG01000005.1"/>
</dbReference>
<accession>A0A5M6CJ38</accession>
<dbReference type="Proteomes" id="UP000325141">
    <property type="component" value="Unassembled WGS sequence"/>
</dbReference>
<evidence type="ECO:0000313" key="2">
    <source>
        <dbReference type="EMBL" id="KAA5535238.1"/>
    </source>
</evidence>
<reference evidence="2 3" key="1">
    <citation type="submission" date="2019-09" db="EMBL/GenBank/DDBJ databases">
        <title>Genome sequence and assembly of Flavobacterium sp.</title>
        <authorList>
            <person name="Chhetri G."/>
        </authorList>
    </citation>
    <scope>NUCLEOTIDE SEQUENCE [LARGE SCALE GENOMIC DNA]</scope>
    <source>
        <strain evidence="2 3">SNL9</strain>
    </source>
</reference>
<evidence type="ECO:0000256" key="1">
    <source>
        <dbReference type="SAM" id="SignalP"/>
    </source>
</evidence>
<sequence>MKKLIFLLSIFSLIACADDDFLRNDFERQRNDQTAEIPPLGKKIKKMVDRVGEHQYYYNSSGFIDSIFSRYRGQNISGFDRYSIQKFSYDKTNKLISIVNLSAEGSIENTVNEYESEDYFTYNKSNQIIEEHQYIKASGSSQTIKYEYNNDGSVKSNNKYYLNGNLIVEKSYSEVYTYSYNDKTNPVL</sequence>
<comment type="caution">
    <text evidence="2">The sequence shown here is derived from an EMBL/GenBank/DDBJ whole genome shotgun (WGS) entry which is preliminary data.</text>
</comment>
<evidence type="ECO:0000313" key="3">
    <source>
        <dbReference type="Proteomes" id="UP000325141"/>
    </source>
</evidence>
<feature type="chain" id="PRO_5024461267" description="YD repeat-containing protein" evidence="1">
    <location>
        <begin position="18"/>
        <end position="188"/>
    </location>
</feature>
<dbReference type="EMBL" id="VWSG01000005">
    <property type="protein sequence ID" value="KAA5535238.1"/>
    <property type="molecule type" value="Genomic_DNA"/>
</dbReference>
<organism evidence="2 3">
    <name type="scientific">Paenimyroides baculatum</name>
    <dbReference type="NCBI Taxonomy" id="2608000"/>
    <lineage>
        <taxon>Bacteria</taxon>
        <taxon>Pseudomonadati</taxon>
        <taxon>Bacteroidota</taxon>
        <taxon>Flavobacteriia</taxon>
        <taxon>Flavobacteriales</taxon>
        <taxon>Flavobacteriaceae</taxon>
        <taxon>Paenimyroides</taxon>
    </lineage>
</organism>
<keyword evidence="1" id="KW-0732">Signal</keyword>
<proteinExistence type="predicted"/>
<dbReference type="PROSITE" id="PS51257">
    <property type="entry name" value="PROKAR_LIPOPROTEIN"/>
    <property type="match status" value="1"/>
</dbReference>
<gene>
    <name evidence="2" type="ORF">F0460_07945</name>
</gene>
<dbReference type="AlphaFoldDB" id="A0A5M6CJ38"/>
<keyword evidence="3" id="KW-1185">Reference proteome</keyword>
<protein>
    <recommendedName>
        <fullName evidence="4">YD repeat-containing protein</fullName>
    </recommendedName>
</protein>
<name>A0A5M6CJ38_9FLAO</name>
<feature type="signal peptide" evidence="1">
    <location>
        <begin position="1"/>
        <end position="17"/>
    </location>
</feature>